<protein>
    <submittedName>
        <fullName evidence="3">Uncharacterized protein</fullName>
    </submittedName>
</protein>
<feature type="coiled-coil region" evidence="1">
    <location>
        <begin position="371"/>
        <end position="469"/>
    </location>
</feature>
<accession>A0AAW0Q6Z9</accession>
<evidence type="ECO:0000313" key="3">
    <source>
        <dbReference type="EMBL" id="KAK7939914.1"/>
    </source>
</evidence>
<comment type="caution">
    <text evidence="3">The sequence shown here is derived from an EMBL/GenBank/DDBJ whole genome shotgun (WGS) entry which is preliminary data.</text>
</comment>
<evidence type="ECO:0000256" key="2">
    <source>
        <dbReference type="SAM" id="MobiDB-lite"/>
    </source>
</evidence>
<name>A0AAW0Q6Z9_9GOBI</name>
<dbReference type="AlphaFoldDB" id="A0AAW0Q6Z9"/>
<dbReference type="EMBL" id="JBBPFD010000002">
    <property type="protein sequence ID" value="KAK7939914.1"/>
    <property type="molecule type" value="Genomic_DNA"/>
</dbReference>
<organism evidence="3 4">
    <name type="scientific">Mugilogobius chulae</name>
    <name type="common">yellowstripe goby</name>
    <dbReference type="NCBI Taxonomy" id="88201"/>
    <lineage>
        <taxon>Eukaryota</taxon>
        <taxon>Metazoa</taxon>
        <taxon>Chordata</taxon>
        <taxon>Craniata</taxon>
        <taxon>Vertebrata</taxon>
        <taxon>Euteleostomi</taxon>
        <taxon>Actinopterygii</taxon>
        <taxon>Neopterygii</taxon>
        <taxon>Teleostei</taxon>
        <taxon>Neoteleostei</taxon>
        <taxon>Acanthomorphata</taxon>
        <taxon>Gobiaria</taxon>
        <taxon>Gobiiformes</taxon>
        <taxon>Gobioidei</taxon>
        <taxon>Gobiidae</taxon>
        <taxon>Gobionellinae</taxon>
        <taxon>Mugilogobius</taxon>
    </lineage>
</organism>
<reference evidence="4" key="1">
    <citation type="submission" date="2024-04" db="EMBL/GenBank/DDBJ databases">
        <title>Salinicola lusitanus LLJ914,a marine bacterium isolated from the Okinawa Trough.</title>
        <authorList>
            <person name="Li J."/>
        </authorList>
    </citation>
    <scope>NUCLEOTIDE SEQUENCE [LARGE SCALE GENOMIC DNA]</scope>
</reference>
<feature type="region of interest" description="Disordered" evidence="2">
    <location>
        <begin position="205"/>
        <end position="265"/>
    </location>
</feature>
<feature type="region of interest" description="Disordered" evidence="2">
    <location>
        <begin position="32"/>
        <end position="120"/>
    </location>
</feature>
<evidence type="ECO:0000256" key="1">
    <source>
        <dbReference type="SAM" id="Coils"/>
    </source>
</evidence>
<dbReference type="Proteomes" id="UP001460270">
    <property type="component" value="Unassembled WGS sequence"/>
</dbReference>
<feature type="compositionally biased region" description="Basic and acidic residues" evidence="2">
    <location>
        <begin position="32"/>
        <end position="45"/>
    </location>
</feature>
<feature type="compositionally biased region" description="Basic and acidic residues" evidence="2">
    <location>
        <begin position="70"/>
        <end position="86"/>
    </location>
</feature>
<feature type="region of interest" description="Disordered" evidence="2">
    <location>
        <begin position="1"/>
        <end position="20"/>
    </location>
</feature>
<keyword evidence="4" id="KW-1185">Reference proteome</keyword>
<gene>
    <name evidence="3" type="ORF">WMY93_003240</name>
</gene>
<proteinExistence type="predicted"/>
<feature type="compositionally biased region" description="Basic and acidic residues" evidence="2">
    <location>
        <begin position="224"/>
        <end position="242"/>
    </location>
</feature>
<keyword evidence="1" id="KW-0175">Coiled coil</keyword>
<feature type="region of interest" description="Disordered" evidence="2">
    <location>
        <begin position="469"/>
        <end position="488"/>
    </location>
</feature>
<sequence length="488" mass="56556">MCKARKISTSQYQNCEEEPTGKIFLKKVKEERKDIESEKSGHLDIDDPYLSIDEDKPFISETSDPGLEDDYVKEPQSQHDEYRDDFESYDSLDEDGSFRSQTTEPNLKDDEVNSLSELSIEEDEDDFRRYASLEEDKPFKYTEDLKDDLQKKDDDFLIESEQKDLVSDQEIGAATLSKTYKLESDSDEEDSFEQFIAMCKARKISTSQSQNHEEEPTGKQFLKKVKEERKDIESEKSGHLDIDDPYLSIDEDKPSIIETSDPGLENNYVNSISEPYSQHEECEGDLDCYDSLDEDDPILKDHLESISEPFDKEYEEESHSFISDTDSDSISLSSNYGDKLVEDENSIKENEEVEYEDCSASIAPALSKLTNDTLSEQEEEVERLFKAENEEGLSALRQSLVEEIKAEEARLKKQHSEDLKKLRENLKADQQRQEIHFVQEHEAALKDISEEENRLKAANKERLENLRQSLLAERRRRKKGLRRNVSET</sequence>
<evidence type="ECO:0000313" key="4">
    <source>
        <dbReference type="Proteomes" id="UP001460270"/>
    </source>
</evidence>